<dbReference type="FunFam" id="3.30.300.30:FF:000016">
    <property type="entry name" value="Fatty-acid-CoA ligase FadD26"/>
    <property type="match status" value="1"/>
</dbReference>
<dbReference type="EMBL" id="AP022575">
    <property type="protein sequence ID" value="BBX75148.1"/>
    <property type="molecule type" value="Genomic_DNA"/>
</dbReference>
<comment type="similarity">
    <text evidence="1">Belongs to the ATP-dependent AMP-binding enzyme family.</text>
</comment>
<dbReference type="Gene3D" id="3.30.300.30">
    <property type="match status" value="1"/>
</dbReference>
<dbReference type="AlphaFoldDB" id="A0A7I7MSC0"/>
<accession>A0A7I7MSC0</accession>
<organism evidence="3 4">
    <name type="scientific">Mycobacterium shinjukuense</name>
    <dbReference type="NCBI Taxonomy" id="398694"/>
    <lineage>
        <taxon>Bacteria</taxon>
        <taxon>Bacillati</taxon>
        <taxon>Actinomycetota</taxon>
        <taxon>Actinomycetes</taxon>
        <taxon>Mycobacteriales</taxon>
        <taxon>Mycobacteriaceae</taxon>
        <taxon>Mycobacterium</taxon>
    </lineage>
</organism>
<reference evidence="3 4" key="1">
    <citation type="journal article" date="2019" name="Emerg. Microbes Infect.">
        <title>Comprehensive subspecies identification of 175 nontuberculous mycobacteria species based on 7547 genomic profiles.</title>
        <authorList>
            <person name="Matsumoto Y."/>
            <person name="Kinjo T."/>
            <person name="Motooka D."/>
            <person name="Nabeya D."/>
            <person name="Jung N."/>
            <person name="Uechi K."/>
            <person name="Horii T."/>
            <person name="Iida T."/>
            <person name="Fujita J."/>
            <person name="Nakamura S."/>
        </authorList>
    </citation>
    <scope>NUCLEOTIDE SEQUENCE [LARGE SCALE GENOMIC DNA]</scope>
    <source>
        <strain evidence="3 4">JCM 14233</strain>
    </source>
</reference>
<dbReference type="KEGG" id="mshj:MSHI_30540"/>
<proteinExistence type="inferred from homology"/>
<gene>
    <name evidence="3" type="ORF">MSHI_30540</name>
</gene>
<dbReference type="PANTHER" id="PTHR22754:SF32">
    <property type="entry name" value="DISCO-INTERACTING PROTEIN 2"/>
    <property type="match status" value="1"/>
</dbReference>
<dbReference type="Pfam" id="PF23024">
    <property type="entry name" value="AMP-dom_DIP2-like"/>
    <property type="match status" value="1"/>
</dbReference>
<keyword evidence="4" id="KW-1185">Reference proteome</keyword>
<sequence length="144" mass="15940">MPKSPWMRTGDLGFLLGEDFYIVGRIKDLIIQDGVNHYPEDIENTVNQFTGGRVAAFSIPDDSGERLVVVAEIKTENAADESSELSRMSKQVRAAISRLHGLRLSDFLLVPSGALPRTTSGKISRAACSRLYRADEFGRIEVKQ</sequence>
<dbReference type="GO" id="GO:0005886">
    <property type="term" value="C:plasma membrane"/>
    <property type="evidence" value="ECO:0007669"/>
    <property type="project" value="TreeGrafter"/>
</dbReference>
<evidence type="ECO:0000313" key="3">
    <source>
        <dbReference type="EMBL" id="BBX75148.1"/>
    </source>
</evidence>
<dbReference type="InterPro" id="IPR025110">
    <property type="entry name" value="AMP-bd_C"/>
</dbReference>
<dbReference type="PANTHER" id="PTHR22754">
    <property type="entry name" value="DISCO-INTERACTING PROTEIN 2 DIP2 -RELATED"/>
    <property type="match status" value="1"/>
</dbReference>
<dbReference type="GO" id="GO:0070566">
    <property type="term" value="F:adenylyltransferase activity"/>
    <property type="evidence" value="ECO:0007669"/>
    <property type="project" value="TreeGrafter"/>
</dbReference>
<dbReference type="Proteomes" id="UP000467236">
    <property type="component" value="Chromosome"/>
</dbReference>
<evidence type="ECO:0000313" key="4">
    <source>
        <dbReference type="Proteomes" id="UP000467236"/>
    </source>
</evidence>
<dbReference type="GO" id="GO:0006633">
    <property type="term" value="P:fatty acid biosynthetic process"/>
    <property type="evidence" value="ECO:0007669"/>
    <property type="project" value="TreeGrafter"/>
</dbReference>
<protein>
    <recommendedName>
        <fullName evidence="2">AMP-binding enzyme C-terminal domain-containing protein</fullName>
    </recommendedName>
</protein>
<feature type="domain" description="AMP-binding enzyme C-terminal" evidence="2">
    <location>
        <begin position="28"/>
        <end position="134"/>
    </location>
</feature>
<evidence type="ECO:0000259" key="2">
    <source>
        <dbReference type="Pfam" id="PF23024"/>
    </source>
</evidence>
<dbReference type="SUPFAM" id="SSF56801">
    <property type="entry name" value="Acetyl-CoA synthetase-like"/>
    <property type="match status" value="1"/>
</dbReference>
<dbReference type="InterPro" id="IPR045851">
    <property type="entry name" value="AMP-bd_C_sf"/>
</dbReference>
<evidence type="ECO:0000256" key="1">
    <source>
        <dbReference type="ARBA" id="ARBA00006432"/>
    </source>
</evidence>
<name>A0A7I7MSC0_9MYCO</name>